<evidence type="ECO:0000256" key="1">
    <source>
        <dbReference type="SAM" id="Phobius"/>
    </source>
</evidence>
<evidence type="ECO:0008006" key="5">
    <source>
        <dbReference type="Google" id="ProtNLM"/>
    </source>
</evidence>
<sequence length="597" mass="65538">MRIFRSTLFTLPLLFALFLLLHSTISAGSDLHYSRFHVSPGVLVRAVELSKTTGRNLAEATVDNSSLILAESRTQRKDPLNNFELYTGGWNIRNKHYWASVSFTAAPFFVIAGVWFIVFGLSLMLICLCYCCCRREPYGYSRLAYALSLIFLILFTIAAIVGCGVLYTGQGKFHSITTSTLDYVVSQAETTVDNLRNVSDYLSAAKKIGVASAFLSGDVKGKIDDIDRKLNSSATTLSQKTGDNSKDIQSVLNHIRLALIILAAIMLLLAFLGFLFSVLGMQSLVYSLVIIGWILVAGTFILCGVFLLLHNVVEDTCVSMNEWVQNPTAHTALDDILPCVDNATAQETLAQSKNVAFQLVTVVNNVITGIANRNFPPNVGQPFYFNQSGPSMPILCSPFHSDLTDRSCASGEVELHNATKVWKNFVCEASAFEICTTPGRLTPTYYSQMAAAVNVTFGLYNRDAVVSFLGYLCQRASTSRLYKEPSGQLRPVIAKNTASVGSSRKCLCSPTTHPGSFRCSFHRNRRKASARSSSSSIAAITSAQLELTVFAKANAVRAFLLHIIRPSSNDLQRRRNFHPRPSRFCLMNKHGTGLAVS</sequence>
<gene>
    <name evidence="3" type="ORF">SDJN03_16425</name>
</gene>
<protein>
    <recommendedName>
        <fullName evidence="5">Transmembrane protein</fullName>
    </recommendedName>
</protein>
<evidence type="ECO:0000256" key="2">
    <source>
        <dbReference type="SAM" id="SignalP"/>
    </source>
</evidence>
<name>A0AAV6MVG4_9ROSI</name>
<keyword evidence="1" id="KW-1133">Transmembrane helix</keyword>
<dbReference type="GO" id="GO:0009506">
    <property type="term" value="C:plasmodesma"/>
    <property type="evidence" value="ECO:0007669"/>
    <property type="project" value="TreeGrafter"/>
</dbReference>
<proteinExistence type="predicted"/>
<accession>A0AAV6MVG4</accession>
<dbReference type="PANTHER" id="PTHR31414:SF15">
    <property type="entry name" value="PLASMA MEMBRANE FUSION PROTEIN"/>
    <property type="match status" value="1"/>
</dbReference>
<comment type="caution">
    <text evidence="3">The sequence shown here is derived from an EMBL/GenBank/DDBJ whole genome shotgun (WGS) entry which is preliminary data.</text>
</comment>
<reference evidence="3 4" key="1">
    <citation type="journal article" date="2021" name="Hortic Res">
        <title>The domestication of Cucurbita argyrosperma as revealed by the genome of its wild relative.</title>
        <authorList>
            <person name="Barrera-Redondo J."/>
            <person name="Sanchez-de la Vega G."/>
            <person name="Aguirre-Liguori J.A."/>
            <person name="Castellanos-Morales G."/>
            <person name="Gutierrez-Guerrero Y.T."/>
            <person name="Aguirre-Dugua X."/>
            <person name="Aguirre-Planter E."/>
            <person name="Tenaillon M.I."/>
            <person name="Lira-Saade R."/>
            <person name="Eguiarte L.E."/>
        </authorList>
    </citation>
    <scope>NUCLEOTIDE SEQUENCE [LARGE SCALE GENOMIC DNA]</scope>
    <source>
        <strain evidence="3">JBR-2021</strain>
    </source>
</reference>
<feature type="signal peptide" evidence="2">
    <location>
        <begin position="1"/>
        <end position="28"/>
    </location>
</feature>
<evidence type="ECO:0000313" key="3">
    <source>
        <dbReference type="EMBL" id="KAG6587860.1"/>
    </source>
</evidence>
<dbReference type="AlphaFoldDB" id="A0AAV6MVG4"/>
<feature type="transmembrane region" description="Helical" evidence="1">
    <location>
        <begin position="284"/>
        <end position="309"/>
    </location>
</feature>
<keyword evidence="2" id="KW-0732">Signal</keyword>
<feature type="transmembrane region" description="Helical" evidence="1">
    <location>
        <begin position="108"/>
        <end position="131"/>
    </location>
</feature>
<feature type="transmembrane region" description="Helical" evidence="1">
    <location>
        <begin position="143"/>
        <end position="167"/>
    </location>
</feature>
<keyword evidence="1" id="KW-0472">Membrane</keyword>
<keyword evidence="4" id="KW-1185">Reference proteome</keyword>
<dbReference type="PANTHER" id="PTHR31414">
    <property type="entry name" value="TRANSMEMBRANE PROTEIN DDB_G0292058"/>
    <property type="match status" value="1"/>
</dbReference>
<organism evidence="3 4">
    <name type="scientific">Cucurbita argyrosperma subsp. sororia</name>
    <dbReference type="NCBI Taxonomy" id="37648"/>
    <lineage>
        <taxon>Eukaryota</taxon>
        <taxon>Viridiplantae</taxon>
        <taxon>Streptophyta</taxon>
        <taxon>Embryophyta</taxon>
        <taxon>Tracheophyta</taxon>
        <taxon>Spermatophyta</taxon>
        <taxon>Magnoliopsida</taxon>
        <taxon>eudicotyledons</taxon>
        <taxon>Gunneridae</taxon>
        <taxon>Pentapetalae</taxon>
        <taxon>rosids</taxon>
        <taxon>fabids</taxon>
        <taxon>Cucurbitales</taxon>
        <taxon>Cucurbitaceae</taxon>
        <taxon>Cucurbiteae</taxon>
        <taxon>Cucurbita</taxon>
    </lineage>
</organism>
<keyword evidence="1" id="KW-0812">Transmembrane</keyword>
<dbReference type="EMBL" id="JAGKQH010000011">
    <property type="protein sequence ID" value="KAG6587860.1"/>
    <property type="molecule type" value="Genomic_DNA"/>
</dbReference>
<feature type="transmembrane region" description="Helical" evidence="1">
    <location>
        <begin position="255"/>
        <end position="277"/>
    </location>
</feature>
<feature type="chain" id="PRO_5043921859" description="Transmembrane protein" evidence="2">
    <location>
        <begin position="29"/>
        <end position="597"/>
    </location>
</feature>
<evidence type="ECO:0000313" key="4">
    <source>
        <dbReference type="Proteomes" id="UP000685013"/>
    </source>
</evidence>
<dbReference type="Proteomes" id="UP000685013">
    <property type="component" value="Chromosome 11"/>
</dbReference>
<dbReference type="InterPro" id="IPR040283">
    <property type="entry name" value="DDB_G0292058-like"/>
</dbReference>
<dbReference type="GO" id="GO:0005886">
    <property type="term" value="C:plasma membrane"/>
    <property type="evidence" value="ECO:0007669"/>
    <property type="project" value="TreeGrafter"/>
</dbReference>
<feature type="non-terminal residue" evidence="3">
    <location>
        <position position="1"/>
    </location>
</feature>